<keyword evidence="3" id="KW-1185">Reference proteome</keyword>
<feature type="region of interest" description="Disordered" evidence="1">
    <location>
        <begin position="103"/>
        <end position="198"/>
    </location>
</feature>
<feature type="compositionally biased region" description="Basic and acidic residues" evidence="1">
    <location>
        <begin position="121"/>
        <end position="137"/>
    </location>
</feature>
<feature type="region of interest" description="Disordered" evidence="1">
    <location>
        <begin position="485"/>
        <end position="589"/>
    </location>
</feature>
<evidence type="ECO:0000313" key="2">
    <source>
        <dbReference type="EMBL" id="VDN33795.1"/>
    </source>
</evidence>
<evidence type="ECO:0000313" key="3">
    <source>
        <dbReference type="Proteomes" id="UP000281553"/>
    </source>
</evidence>
<gene>
    <name evidence="2" type="ORF">DILT_LOCUS16333</name>
</gene>
<feature type="compositionally biased region" description="Acidic residues" evidence="1">
    <location>
        <begin position="168"/>
        <end position="177"/>
    </location>
</feature>
<feature type="compositionally biased region" description="Polar residues" evidence="1">
    <location>
        <begin position="494"/>
        <end position="507"/>
    </location>
</feature>
<name>A0A3P7MVM3_DIBLA</name>
<dbReference type="Proteomes" id="UP000281553">
    <property type="component" value="Unassembled WGS sequence"/>
</dbReference>
<feature type="non-terminal residue" evidence="2">
    <location>
        <position position="663"/>
    </location>
</feature>
<feature type="compositionally biased region" description="Basic and acidic residues" evidence="1">
    <location>
        <begin position="155"/>
        <end position="167"/>
    </location>
</feature>
<protein>
    <submittedName>
        <fullName evidence="2">Uncharacterized protein</fullName>
    </submittedName>
</protein>
<organism evidence="2 3">
    <name type="scientific">Dibothriocephalus latus</name>
    <name type="common">Fish tapeworm</name>
    <name type="synonym">Diphyllobothrium latum</name>
    <dbReference type="NCBI Taxonomy" id="60516"/>
    <lineage>
        <taxon>Eukaryota</taxon>
        <taxon>Metazoa</taxon>
        <taxon>Spiralia</taxon>
        <taxon>Lophotrochozoa</taxon>
        <taxon>Platyhelminthes</taxon>
        <taxon>Cestoda</taxon>
        <taxon>Eucestoda</taxon>
        <taxon>Diphyllobothriidea</taxon>
        <taxon>Diphyllobothriidae</taxon>
        <taxon>Dibothriocephalus</taxon>
    </lineage>
</organism>
<sequence>MQQLLDICIQPLIGLNYIVEFQRRGLLDCLYACDLCNLAFLPSNIIKHVCSLKHRMAYLKQHYPPLYYMLAKDKGNKAFKTKRLVAYAQKIEDFEGRKRLSVMREKENSSLRSSEGSAAPMERRTRTLKEHRPHDNSESATIARVETAQVRPAKIKQEKCKSVKKEDDEIEEGEMTDESSSSSSEDEEEEAASIGKDARMDAIAVDTCDREVPLFGSVASPASVSSSSFSVCTSDEENEPPEPVDSCAISSDRVHGDYAHQAHLRSTGPHIHLPDFEPLFVSERPLVPIFVSKDDDFNFLLQKLSSAGLIRLVPNTKDCATTDEVKTSKQPEDVLPDDSAVAKSFEDEVPALPLHSYHPYGDVDFRQYCEPVLTPVPVQPIPVVASPPIRLRLPPPPPLKFGNSIPVITSRVRPGMTVLLERLPEPPQPPKPNNSVVSVAKRQQGVLGDPPLRKLQEAQSPQPPSTPAIQQLMSSPLEALQRLLKGGYNPLPSNPSETTEPNSSKRPSANLHPLSAAPPPRLEDGEEEEPKKNCLLSHPPPPPPSEFFDGYSFFSQRSERRKRRQESFTSSNAVGTSRSSTPPPSSIQPKKRLAAIADMLGLNEPPAPKEHPTAHTPTVTSVPPFWGVHLGASVAGATAAVGSQPPVAPGLNSANLWSLLYPG</sequence>
<proteinExistence type="predicted"/>
<accession>A0A3P7MVM3</accession>
<dbReference type="EMBL" id="UYRU01084285">
    <property type="protein sequence ID" value="VDN33795.1"/>
    <property type="molecule type" value="Genomic_DNA"/>
</dbReference>
<dbReference type="OrthoDB" id="5877502at2759"/>
<evidence type="ECO:0000256" key="1">
    <source>
        <dbReference type="SAM" id="MobiDB-lite"/>
    </source>
</evidence>
<dbReference type="AlphaFoldDB" id="A0A3P7MVM3"/>
<reference evidence="2 3" key="1">
    <citation type="submission" date="2018-11" db="EMBL/GenBank/DDBJ databases">
        <authorList>
            <consortium name="Pathogen Informatics"/>
        </authorList>
    </citation>
    <scope>NUCLEOTIDE SEQUENCE [LARGE SCALE GENOMIC DNA]</scope>
</reference>